<dbReference type="PANTHER" id="PTHR46312:SF2">
    <property type="entry name" value="NUCLEOTIDE-BINDING OLIGOMERIZATION DOMAIN-CONTAINING PROTEIN 2-LIKE"/>
    <property type="match status" value="1"/>
</dbReference>
<protein>
    <recommendedName>
        <fullName evidence="3">NACHT domain-containing protein</fullName>
    </recommendedName>
</protein>
<proteinExistence type="predicted"/>
<evidence type="ECO:0000313" key="1">
    <source>
        <dbReference type="EMBL" id="KAH3851422.1"/>
    </source>
</evidence>
<dbReference type="Gene3D" id="3.40.50.300">
    <property type="entry name" value="P-loop containing nucleotide triphosphate hydrolases"/>
    <property type="match status" value="1"/>
</dbReference>
<keyword evidence="2" id="KW-1185">Reference proteome</keyword>
<name>A0A9D4L3T4_DREPO</name>
<dbReference type="EMBL" id="JAIWYP010000003">
    <property type="protein sequence ID" value="KAH3851422.1"/>
    <property type="molecule type" value="Genomic_DNA"/>
</dbReference>
<sequence>MEAKVENTNDVIFIVIQKAFECFKNVFSRFIEKQSKEYYLRCVDSITASFPNYTCDRCGLSSGASNASVYTGNELCCTCKEKLIHLITVEHLSKSTNLSNIKWADIDNISWQLFKFYIDDPGHIDTSSARAAGINALFQICMNHVGIKRVYGDELCLVKEIYDDVLQLRAGNFSEEICQRLIRVIQATCKKFAVRNSEIDLKSQLDLLCSILRHDQHVTYEDELVARMQIIQDLKTQIAIETVIGNCNCNDKLSNLTVSLGIHQRSLKTLTEAINEEFCRVESKLQEEQTVLKNKQDALKKNKDNFNKYMTEVEQFPQQTTVDNNISVNKDLYHSANEKHTFTLVADMHCDMKELINGHDEQRNSILNIKEDIREINRTVVNKIPWIVLPMVRENTELTLKLYPTGCENDEVIANNLITAGQQLLRGEMPTDLHFRQLHHLLQTILECLQDGGNQIRNITRGCVAIHIACPTLTNLIALCEKYLNGSLTELLQPLQDYLRTLPGCKDVIILPIIFERDYSRCIMKIVTQVKIALTKKQISSAEVNLGTLTATEAHDNDNSCTMVRDTDGLEVTKLHHNIKCNLQPREAIEREQFQYFNGERSDIFNESDEQCVDMRNEAYCNVSSGNESPNSQTANTNLIRDMLQNILVPSDIPLARPLGNLDNEIQCNGNRHTGIASKDGEKDETYFNGTVPTYTLNEDKVNNIGTSNVEKRETQCTQSGSNDESCLEKHVHEESDMTIKIGINVIKGNNSNIKHELPAKYHERDFIEASEITEERNHQPDRVSASRDIIKAATSDICCDIEGDTCDGNVNEFDGFEIIQKSSDDYEFIEKDMFTTNEQNFDVKPMCMEQQNEEYERSCEEIRRLLIEHYRQSCVVPVSMLDPDIYVPLERIYVPPSIQELKRGQKDRHGGSEMGTTLRVKTDVSFYRELLHHDGNPVNTIYIQGDPGCGKTTFLTKLVLDWCKAHSENGASTLEKLTSKATTRGMTSNPTYFSDLETLRDWTFLFFVSLRDYSGSMCNVSQMVEDVIKSNKLPWNDSVWEYKCIVLTDAADEWYHPDISIPPLCDSVCKCCKDRSMPLYLQRTNITNIITARPWKLANKSMSDTLTRMFEISGVTNPKTLAENVINVLAEKAFISKNDQQCLVDKGELYMKYSAFMYYIGQQKLDELLLSPMMLSAIVWSYAKRTELKGSKCEIYTILLECLFKKASSKTCEFQQPPFACFTETQYIQPNIEHVNRTADVAFHLLFGCTKHNSMWFSINELEKRMDKREDMEFALKSGILTIRRNASALRPSSQFKFIHMSIQEFLAAYHIARNTNLIDAVISGYLKSQKNAYLDISMVFTFLCGLDISAGNRLSIIMNARVPADVLQSNERKVFQDIILAGYREALENKQTAISLKLSHFFFDEHNINLYSLWINNAPNALSLEVKRELKMLENRRISPASDESAVHMKIDLSSCRKLKSLQLLGNDILLNDSASSATWHLQVWIVLNSGDPVQCTDPFPVLPSIELIILTRVTCSSTWLRSLFNTLLTLDHEVKCELKNCKITSGEEGGVSKSSTDGNVSITTSINKTFAICLDGDIGSGLSEAMKGLIIKSLSLLGRYGRLNVNRVESLSQLLSSLIQMESLSITLEQEDFKVNHEKSLSQSLPSLSHLETLSISVSEDSAGLWETFYCPDIKSLWDSYECLNVNHTALLSKSLSSLTQVDTLSNGVYEDSPCLWEALRGLHIKRLSLLDKLGGLRVNYDESLSKSLSSLKHLEMLGLYVHTYTDLQLPQALKYFNIYCDTLRPSKLSALLNPLLECTRTIEIKLDFGWTSYDGSQLQEYIQIQQELGTRKNVIVRRFQIYDLARDIGCVDGDVDLCFNDNLYTTFAERMDVCKTHRISMRLKICPVSI</sequence>
<evidence type="ECO:0008006" key="3">
    <source>
        <dbReference type="Google" id="ProtNLM"/>
    </source>
</evidence>
<reference evidence="1" key="1">
    <citation type="journal article" date="2019" name="bioRxiv">
        <title>The Genome of the Zebra Mussel, Dreissena polymorpha: A Resource for Invasive Species Research.</title>
        <authorList>
            <person name="McCartney M.A."/>
            <person name="Auch B."/>
            <person name="Kono T."/>
            <person name="Mallez S."/>
            <person name="Zhang Y."/>
            <person name="Obille A."/>
            <person name="Becker A."/>
            <person name="Abrahante J.E."/>
            <person name="Garbe J."/>
            <person name="Badalamenti J.P."/>
            <person name="Herman A."/>
            <person name="Mangelson H."/>
            <person name="Liachko I."/>
            <person name="Sullivan S."/>
            <person name="Sone E.D."/>
            <person name="Koren S."/>
            <person name="Silverstein K.A.T."/>
            <person name="Beckman K.B."/>
            <person name="Gohl D.M."/>
        </authorList>
    </citation>
    <scope>NUCLEOTIDE SEQUENCE</scope>
    <source>
        <strain evidence="1">Duluth1</strain>
        <tissue evidence="1">Whole animal</tissue>
    </source>
</reference>
<dbReference type="OrthoDB" id="10071976at2759"/>
<dbReference type="PANTHER" id="PTHR46312">
    <property type="entry name" value="NACHT DOMAIN-CONTAINING PROTEIN"/>
    <property type="match status" value="1"/>
</dbReference>
<dbReference type="InterPro" id="IPR027417">
    <property type="entry name" value="P-loop_NTPase"/>
</dbReference>
<gene>
    <name evidence="1" type="ORF">DPMN_093903</name>
</gene>
<organism evidence="1 2">
    <name type="scientific">Dreissena polymorpha</name>
    <name type="common">Zebra mussel</name>
    <name type="synonym">Mytilus polymorpha</name>
    <dbReference type="NCBI Taxonomy" id="45954"/>
    <lineage>
        <taxon>Eukaryota</taxon>
        <taxon>Metazoa</taxon>
        <taxon>Spiralia</taxon>
        <taxon>Lophotrochozoa</taxon>
        <taxon>Mollusca</taxon>
        <taxon>Bivalvia</taxon>
        <taxon>Autobranchia</taxon>
        <taxon>Heteroconchia</taxon>
        <taxon>Euheterodonta</taxon>
        <taxon>Imparidentia</taxon>
        <taxon>Neoheterodontei</taxon>
        <taxon>Myida</taxon>
        <taxon>Dreissenoidea</taxon>
        <taxon>Dreissenidae</taxon>
        <taxon>Dreissena</taxon>
    </lineage>
</organism>
<evidence type="ECO:0000313" key="2">
    <source>
        <dbReference type="Proteomes" id="UP000828390"/>
    </source>
</evidence>
<comment type="caution">
    <text evidence="1">The sequence shown here is derived from an EMBL/GenBank/DDBJ whole genome shotgun (WGS) entry which is preliminary data.</text>
</comment>
<accession>A0A9D4L3T4</accession>
<reference evidence="1" key="2">
    <citation type="submission" date="2020-11" db="EMBL/GenBank/DDBJ databases">
        <authorList>
            <person name="McCartney M.A."/>
            <person name="Auch B."/>
            <person name="Kono T."/>
            <person name="Mallez S."/>
            <person name="Becker A."/>
            <person name="Gohl D.M."/>
            <person name="Silverstein K.A.T."/>
            <person name="Koren S."/>
            <person name="Bechman K.B."/>
            <person name="Herman A."/>
            <person name="Abrahante J.E."/>
            <person name="Garbe J."/>
        </authorList>
    </citation>
    <scope>NUCLEOTIDE SEQUENCE</scope>
    <source>
        <strain evidence="1">Duluth1</strain>
        <tissue evidence="1">Whole animal</tissue>
    </source>
</reference>
<dbReference type="Proteomes" id="UP000828390">
    <property type="component" value="Unassembled WGS sequence"/>
</dbReference>